<evidence type="ECO:0000256" key="1">
    <source>
        <dbReference type="PROSITE-ProRule" id="PRU00024"/>
    </source>
</evidence>
<reference evidence="4" key="1">
    <citation type="submission" date="2019-08" db="EMBL/GenBank/DDBJ databases">
        <title>The improved chromosome-level genome for the pearl oyster Pinctada fucata martensii using PacBio sequencing and Hi-C.</title>
        <authorList>
            <person name="Zheng Z."/>
        </authorList>
    </citation>
    <scope>NUCLEOTIDE SEQUENCE</scope>
    <source>
        <strain evidence="4">ZZ-2019</strain>
        <tissue evidence="4">Adductor muscle</tissue>
    </source>
</reference>
<name>A0AA88YJ97_PINIB</name>
<dbReference type="GO" id="GO:0008270">
    <property type="term" value="F:zinc ion binding"/>
    <property type="evidence" value="ECO:0007669"/>
    <property type="project" value="UniProtKB-KW"/>
</dbReference>
<keyword evidence="1" id="KW-0862">Zinc</keyword>
<dbReference type="PROSITE" id="PS50119">
    <property type="entry name" value="ZF_BBOX"/>
    <property type="match status" value="1"/>
</dbReference>
<comment type="caution">
    <text evidence="4">The sequence shown here is derived from an EMBL/GenBank/DDBJ whole genome shotgun (WGS) entry which is preliminary data.</text>
</comment>
<sequence>MSHPTFPVFKRHIVVPRTNEVMLLYGPSKIVQQCQLHPEKEIFTCCNDCRVPCCATCQVQKHKKHDISTIEDAYVSAENRLNDNVKELEKDAIPTIDQMADNTEKERSEKRVQIDRVREEVNTFRKELNQAVDEACDYLMKKLVHNETGVNNLITNLNVQNGKIRQLIKEVNEIIQKGVLSMIKYSPPSPLVSSQSYQSQG</sequence>
<evidence type="ECO:0000256" key="2">
    <source>
        <dbReference type="SAM" id="Coils"/>
    </source>
</evidence>
<evidence type="ECO:0000259" key="3">
    <source>
        <dbReference type="PROSITE" id="PS50119"/>
    </source>
</evidence>
<keyword evidence="1" id="KW-0479">Metal-binding</keyword>
<keyword evidence="1" id="KW-0863">Zinc-finger</keyword>
<dbReference type="Pfam" id="PF00643">
    <property type="entry name" value="zf-B_box"/>
    <property type="match status" value="1"/>
</dbReference>
<dbReference type="SUPFAM" id="SSF57845">
    <property type="entry name" value="B-box zinc-binding domain"/>
    <property type="match status" value="1"/>
</dbReference>
<dbReference type="CDD" id="cd19756">
    <property type="entry name" value="Bbox2"/>
    <property type="match status" value="1"/>
</dbReference>
<organism evidence="4 5">
    <name type="scientific">Pinctada imbricata</name>
    <name type="common">Atlantic pearl-oyster</name>
    <name type="synonym">Pinctada martensii</name>
    <dbReference type="NCBI Taxonomy" id="66713"/>
    <lineage>
        <taxon>Eukaryota</taxon>
        <taxon>Metazoa</taxon>
        <taxon>Spiralia</taxon>
        <taxon>Lophotrochozoa</taxon>
        <taxon>Mollusca</taxon>
        <taxon>Bivalvia</taxon>
        <taxon>Autobranchia</taxon>
        <taxon>Pteriomorphia</taxon>
        <taxon>Pterioida</taxon>
        <taxon>Pterioidea</taxon>
        <taxon>Pteriidae</taxon>
        <taxon>Pinctada</taxon>
    </lineage>
</organism>
<dbReference type="Gene3D" id="3.30.160.60">
    <property type="entry name" value="Classic Zinc Finger"/>
    <property type="match status" value="1"/>
</dbReference>
<keyword evidence="5" id="KW-1185">Reference proteome</keyword>
<dbReference type="EMBL" id="VSWD01000007">
    <property type="protein sequence ID" value="KAK3097909.1"/>
    <property type="molecule type" value="Genomic_DNA"/>
</dbReference>
<proteinExistence type="predicted"/>
<evidence type="ECO:0000313" key="5">
    <source>
        <dbReference type="Proteomes" id="UP001186944"/>
    </source>
</evidence>
<dbReference type="AlphaFoldDB" id="A0AA88YJ97"/>
<evidence type="ECO:0000313" key="4">
    <source>
        <dbReference type="EMBL" id="KAK3097909.1"/>
    </source>
</evidence>
<feature type="coiled-coil region" evidence="2">
    <location>
        <begin position="100"/>
        <end position="134"/>
    </location>
</feature>
<dbReference type="Proteomes" id="UP001186944">
    <property type="component" value="Unassembled WGS sequence"/>
</dbReference>
<accession>A0AA88YJ97</accession>
<dbReference type="InterPro" id="IPR047153">
    <property type="entry name" value="TRIM45/56/19-like"/>
</dbReference>
<dbReference type="InterPro" id="IPR000315">
    <property type="entry name" value="Znf_B-box"/>
</dbReference>
<dbReference type="PANTHER" id="PTHR25462:SF296">
    <property type="entry name" value="MEIOTIC P26, ISOFORM F"/>
    <property type="match status" value="1"/>
</dbReference>
<dbReference type="PANTHER" id="PTHR25462">
    <property type="entry name" value="BONUS, ISOFORM C-RELATED"/>
    <property type="match status" value="1"/>
</dbReference>
<keyword evidence="2" id="KW-0175">Coiled coil</keyword>
<feature type="domain" description="B box-type" evidence="3">
    <location>
        <begin position="29"/>
        <end position="70"/>
    </location>
</feature>
<protein>
    <recommendedName>
        <fullName evidence="3">B box-type domain-containing protein</fullName>
    </recommendedName>
</protein>
<gene>
    <name evidence="4" type="ORF">FSP39_014348</name>
</gene>